<proteinExistence type="predicted"/>
<dbReference type="RefSeq" id="WP_090443911.1">
    <property type="nucleotide sequence ID" value="NZ_FOHU01000010.1"/>
</dbReference>
<name>A0A1I0E614_9FIRM</name>
<evidence type="ECO:0000256" key="3">
    <source>
        <dbReference type="SAM" id="SignalP"/>
    </source>
</evidence>
<dbReference type="PROSITE" id="PS51257">
    <property type="entry name" value="PROKAR_LIPOPROTEIN"/>
    <property type="match status" value="1"/>
</dbReference>
<evidence type="ECO:0000256" key="1">
    <source>
        <dbReference type="SAM" id="Coils"/>
    </source>
</evidence>
<evidence type="ECO:0000256" key="2">
    <source>
        <dbReference type="SAM" id="MobiDB-lite"/>
    </source>
</evidence>
<feature type="signal peptide" evidence="3">
    <location>
        <begin position="1"/>
        <end position="27"/>
    </location>
</feature>
<keyword evidence="1" id="KW-0175">Coiled coil</keyword>
<feature type="compositionally biased region" description="Polar residues" evidence="2">
    <location>
        <begin position="239"/>
        <end position="256"/>
    </location>
</feature>
<keyword evidence="3" id="KW-0732">Signal</keyword>
<dbReference type="STRING" id="426128.SAMN05660297_02283"/>
<keyword evidence="5" id="KW-1185">Reference proteome</keyword>
<protein>
    <submittedName>
        <fullName evidence="4">Uncharacterized protein</fullName>
    </submittedName>
</protein>
<feature type="chain" id="PRO_5011583012" evidence="3">
    <location>
        <begin position="28"/>
        <end position="395"/>
    </location>
</feature>
<feature type="coiled-coil region" evidence="1">
    <location>
        <begin position="30"/>
        <end position="57"/>
    </location>
</feature>
<reference evidence="4 5" key="1">
    <citation type="submission" date="2016-10" db="EMBL/GenBank/DDBJ databases">
        <authorList>
            <person name="de Groot N.N."/>
        </authorList>
    </citation>
    <scope>NUCLEOTIDE SEQUENCE [LARGE SCALE GENOMIC DNA]</scope>
    <source>
        <strain evidence="4 5">DSM 18979</strain>
    </source>
</reference>
<organism evidence="4 5">
    <name type="scientific">Natronincola peptidivorans</name>
    <dbReference type="NCBI Taxonomy" id="426128"/>
    <lineage>
        <taxon>Bacteria</taxon>
        <taxon>Bacillati</taxon>
        <taxon>Bacillota</taxon>
        <taxon>Clostridia</taxon>
        <taxon>Peptostreptococcales</taxon>
        <taxon>Natronincolaceae</taxon>
        <taxon>Natronincola</taxon>
    </lineage>
</organism>
<evidence type="ECO:0000313" key="5">
    <source>
        <dbReference type="Proteomes" id="UP000199568"/>
    </source>
</evidence>
<gene>
    <name evidence="4" type="ORF">SAMN05660297_02283</name>
</gene>
<evidence type="ECO:0000313" key="4">
    <source>
        <dbReference type="EMBL" id="SET40245.1"/>
    </source>
</evidence>
<accession>A0A1I0E614</accession>
<dbReference type="OrthoDB" id="9758793at2"/>
<dbReference type="Proteomes" id="UP000199568">
    <property type="component" value="Unassembled WGS sequence"/>
</dbReference>
<dbReference type="EMBL" id="FOHU01000010">
    <property type="protein sequence ID" value="SET40245.1"/>
    <property type="molecule type" value="Genomic_DNA"/>
</dbReference>
<sequence length="395" mass="45232">MKKLISLIIVVSFVFTSLVGCSTPANSTDAKSEEELREEIRAELEAEKAAENNALRDRDALYKFVKQEIINITEEIFDTWEIYYFDITEDGMEEAVLVHPYGVDWYDKVEIISWADGKYRRISSDIYSGKYGTSIDFKDGFLVVEVTTGGTGEQMTSMDLFKYDSPRMIHVLSDITISHSVAFPNADFESTGKINGGLTNFTYTLTTYDNRTNKETIEIKQEYVYNTNNRSFDIKTIEAQKSSQNQASTSENSQPSEGKPLEKYEFNKTYKYDFRENGSPETFSVVLNREKDEIYLLVEGFRYDLGGTDGQLVNSDYYKITKHLDEGYAVFAVSQVHPPHGDKIVSFNMYLPGYDVELLGWFETNMDVKDMDIKQVSRPANVKIGNRTYDLITLY</sequence>
<feature type="region of interest" description="Disordered" evidence="2">
    <location>
        <begin position="239"/>
        <end position="262"/>
    </location>
</feature>
<dbReference type="AlphaFoldDB" id="A0A1I0E614"/>